<dbReference type="Proteomes" id="UP000494363">
    <property type="component" value="Unassembled WGS sequence"/>
</dbReference>
<organism evidence="9 10">
    <name type="scientific">Paraburkholderia humisilvae</name>
    <dbReference type="NCBI Taxonomy" id="627669"/>
    <lineage>
        <taxon>Bacteria</taxon>
        <taxon>Pseudomonadati</taxon>
        <taxon>Pseudomonadota</taxon>
        <taxon>Betaproteobacteria</taxon>
        <taxon>Burkholderiales</taxon>
        <taxon>Burkholderiaceae</taxon>
        <taxon>Paraburkholderia</taxon>
    </lineage>
</organism>
<keyword evidence="7" id="KW-0732">Signal</keyword>
<keyword evidence="10" id="KW-1185">Reference proteome</keyword>
<comment type="PTM">
    <text evidence="6">Binds 1 heme c group covalently per subunit.</text>
</comment>
<dbReference type="AlphaFoldDB" id="A0A6J5EWJ2"/>
<feature type="chain" id="PRO_5026715192" evidence="7">
    <location>
        <begin position="27"/>
        <end position="111"/>
    </location>
</feature>
<dbReference type="EMBL" id="CADIKH010000041">
    <property type="protein sequence ID" value="CAB3769415.1"/>
    <property type="molecule type" value="Genomic_DNA"/>
</dbReference>
<dbReference type="PROSITE" id="PS51007">
    <property type="entry name" value="CYTC"/>
    <property type="match status" value="1"/>
</dbReference>
<proteinExistence type="predicted"/>
<evidence type="ECO:0000256" key="5">
    <source>
        <dbReference type="ARBA" id="ARBA00023004"/>
    </source>
</evidence>
<dbReference type="InterPro" id="IPR036909">
    <property type="entry name" value="Cyt_c-like_dom_sf"/>
</dbReference>
<reference evidence="9 10" key="1">
    <citation type="submission" date="2020-04" db="EMBL/GenBank/DDBJ databases">
        <authorList>
            <person name="De Canck E."/>
        </authorList>
    </citation>
    <scope>NUCLEOTIDE SEQUENCE [LARGE SCALE GENOMIC DNA]</scope>
    <source>
        <strain evidence="9 10">LMG 29542</strain>
    </source>
</reference>
<dbReference type="PRINTS" id="PR00606">
    <property type="entry name" value="CYTCHROMECID"/>
</dbReference>
<evidence type="ECO:0000313" key="9">
    <source>
        <dbReference type="EMBL" id="CAB3769415.1"/>
    </source>
</evidence>
<keyword evidence="1" id="KW-0813">Transport</keyword>
<keyword evidence="3 6" id="KW-0479">Metal-binding</keyword>
<evidence type="ECO:0000256" key="4">
    <source>
        <dbReference type="ARBA" id="ARBA00022982"/>
    </source>
</evidence>
<dbReference type="GO" id="GO:0005506">
    <property type="term" value="F:iron ion binding"/>
    <property type="evidence" value="ECO:0007669"/>
    <property type="project" value="InterPro"/>
</dbReference>
<accession>A0A6J5EWJ2</accession>
<dbReference type="GO" id="GO:0009055">
    <property type="term" value="F:electron transfer activity"/>
    <property type="evidence" value="ECO:0007669"/>
    <property type="project" value="InterPro"/>
</dbReference>
<keyword evidence="5 6" id="KW-0408">Iron</keyword>
<evidence type="ECO:0000313" key="10">
    <source>
        <dbReference type="Proteomes" id="UP000494363"/>
    </source>
</evidence>
<dbReference type="GO" id="GO:0020037">
    <property type="term" value="F:heme binding"/>
    <property type="evidence" value="ECO:0007669"/>
    <property type="project" value="InterPro"/>
</dbReference>
<gene>
    <name evidence="9" type="primary">cyt</name>
    <name evidence="9" type="ORF">LMG29542_06108</name>
</gene>
<evidence type="ECO:0000256" key="3">
    <source>
        <dbReference type="ARBA" id="ARBA00022723"/>
    </source>
</evidence>
<feature type="binding site" description="covalent" evidence="6">
    <location>
        <position position="89"/>
    </location>
    <ligand>
        <name>heme c</name>
        <dbReference type="ChEBI" id="CHEBI:61717"/>
    </ligand>
</feature>
<dbReference type="SUPFAM" id="SSF46626">
    <property type="entry name" value="Cytochrome c"/>
    <property type="match status" value="1"/>
</dbReference>
<feature type="signal peptide" evidence="7">
    <location>
        <begin position="1"/>
        <end position="26"/>
    </location>
</feature>
<evidence type="ECO:0000256" key="2">
    <source>
        <dbReference type="ARBA" id="ARBA00022617"/>
    </source>
</evidence>
<evidence type="ECO:0000259" key="8">
    <source>
        <dbReference type="PROSITE" id="PS51007"/>
    </source>
</evidence>
<keyword evidence="4" id="KW-0249">Electron transport</keyword>
<feature type="domain" description="Cytochrome c" evidence="8">
    <location>
        <begin position="26"/>
        <end position="111"/>
    </location>
</feature>
<feature type="binding site" description="covalent" evidence="6">
    <location>
        <position position="40"/>
    </location>
    <ligand>
        <name>heme c</name>
        <dbReference type="ChEBI" id="CHEBI:61717"/>
    </ligand>
</feature>
<evidence type="ECO:0000256" key="1">
    <source>
        <dbReference type="ARBA" id="ARBA00022448"/>
    </source>
</evidence>
<feature type="binding site" description="covalent" evidence="6">
    <location>
        <position position="44"/>
    </location>
    <ligand>
        <name>heme c</name>
        <dbReference type="ChEBI" id="CHEBI:61717"/>
    </ligand>
</feature>
<dbReference type="Pfam" id="PF00034">
    <property type="entry name" value="Cytochrom_C"/>
    <property type="match status" value="1"/>
</dbReference>
<evidence type="ECO:0000256" key="6">
    <source>
        <dbReference type="PIRSR" id="PIRSR602324-1"/>
    </source>
</evidence>
<dbReference type="Gene3D" id="1.10.760.10">
    <property type="entry name" value="Cytochrome c-like domain"/>
    <property type="match status" value="1"/>
</dbReference>
<dbReference type="InterPro" id="IPR009056">
    <property type="entry name" value="Cyt_c-like_dom"/>
</dbReference>
<sequence length="111" mass="11764">MKPKRYAAVGLAGALALTLIEPAAHAETSPGLTLAQQENCLSCHSVTRRVMGPSLHDIAARYAARSDASQYLAHKIIEGSTGVWGAVPMPANTQVTPDEAEQLASWILTLK</sequence>
<keyword evidence="2 6" id="KW-0349">Heme</keyword>
<name>A0A6J5EWJ2_9BURK</name>
<dbReference type="InterPro" id="IPR002324">
    <property type="entry name" value="Cyt_c_ID"/>
</dbReference>
<evidence type="ECO:0000256" key="7">
    <source>
        <dbReference type="SAM" id="SignalP"/>
    </source>
</evidence>
<dbReference type="RefSeq" id="WP_175230972.1">
    <property type="nucleotide sequence ID" value="NZ_CADIKH010000041.1"/>
</dbReference>
<protein>
    <submittedName>
        <fullName evidence="9">Cytochrome c-552</fullName>
    </submittedName>
</protein>